<protein>
    <recommendedName>
        <fullName evidence="4">Ubiquinone biosynthesis protein</fullName>
    </recommendedName>
</protein>
<dbReference type="AlphaFoldDB" id="A0A2W5TMK1"/>
<dbReference type="Proteomes" id="UP000249061">
    <property type="component" value="Unassembled WGS sequence"/>
</dbReference>
<evidence type="ECO:0008006" key="4">
    <source>
        <dbReference type="Google" id="ProtNLM"/>
    </source>
</evidence>
<evidence type="ECO:0000256" key="1">
    <source>
        <dbReference type="SAM" id="Phobius"/>
    </source>
</evidence>
<sequence>MTTMRAALRQYFEDNGFGADGGYSEKWADFKVGRVPFPFPNTEARKKAVKFHDLNHILTGYRTDIVSEFEISAWEIGAGCRNFAAAWVINLAGTAAGTFAAPIRTFRAFVRGRRQRASYWLPYEAALEREVDDVKRELGVSEALHAVRLSDFVLFPFAFVAGLAVSTVMLSVLLSPVTLLLWWRGRALQRAGTSPTA</sequence>
<organism evidence="2 3">
    <name type="scientific">Archangium gephyra</name>
    <dbReference type="NCBI Taxonomy" id="48"/>
    <lineage>
        <taxon>Bacteria</taxon>
        <taxon>Pseudomonadati</taxon>
        <taxon>Myxococcota</taxon>
        <taxon>Myxococcia</taxon>
        <taxon>Myxococcales</taxon>
        <taxon>Cystobacterineae</taxon>
        <taxon>Archangiaceae</taxon>
        <taxon>Archangium</taxon>
    </lineage>
</organism>
<comment type="caution">
    <text evidence="2">The sequence shown here is derived from an EMBL/GenBank/DDBJ whole genome shotgun (WGS) entry which is preliminary data.</text>
</comment>
<evidence type="ECO:0000313" key="3">
    <source>
        <dbReference type="Proteomes" id="UP000249061"/>
    </source>
</evidence>
<keyword evidence="1" id="KW-0472">Membrane</keyword>
<accession>A0A2W5TMK1</accession>
<dbReference type="EMBL" id="QFQP01000006">
    <property type="protein sequence ID" value="PZR15037.1"/>
    <property type="molecule type" value="Genomic_DNA"/>
</dbReference>
<keyword evidence="1" id="KW-0812">Transmembrane</keyword>
<gene>
    <name evidence="2" type="ORF">DI536_09680</name>
</gene>
<reference evidence="2 3" key="1">
    <citation type="submission" date="2017-08" db="EMBL/GenBank/DDBJ databases">
        <title>Infants hospitalized years apart are colonized by the same room-sourced microbial strains.</title>
        <authorList>
            <person name="Brooks B."/>
            <person name="Olm M.R."/>
            <person name="Firek B.A."/>
            <person name="Baker R."/>
            <person name="Thomas B.C."/>
            <person name="Morowitz M.J."/>
            <person name="Banfield J.F."/>
        </authorList>
    </citation>
    <scope>NUCLEOTIDE SEQUENCE [LARGE SCALE GENOMIC DNA]</scope>
    <source>
        <strain evidence="2">S2_003_000_R2_14</strain>
    </source>
</reference>
<name>A0A2W5TMK1_9BACT</name>
<proteinExistence type="predicted"/>
<evidence type="ECO:0000313" key="2">
    <source>
        <dbReference type="EMBL" id="PZR15037.1"/>
    </source>
</evidence>
<feature type="transmembrane region" description="Helical" evidence="1">
    <location>
        <begin position="154"/>
        <end position="183"/>
    </location>
</feature>
<keyword evidence="1" id="KW-1133">Transmembrane helix</keyword>